<dbReference type="PANTHER" id="PTHR42928:SF5">
    <property type="entry name" value="BLR1237 PROTEIN"/>
    <property type="match status" value="1"/>
</dbReference>
<proteinExistence type="inferred from homology"/>
<dbReference type="Gene3D" id="3.40.190.150">
    <property type="entry name" value="Bordetella uptake gene, domain 1"/>
    <property type="match status" value="1"/>
</dbReference>
<dbReference type="CDD" id="cd13578">
    <property type="entry name" value="PBP2_Bug27"/>
    <property type="match status" value="1"/>
</dbReference>
<keyword evidence="4" id="KW-1185">Reference proteome</keyword>
<evidence type="ECO:0000313" key="3">
    <source>
        <dbReference type="EMBL" id="THF65254.1"/>
    </source>
</evidence>
<feature type="signal peptide" evidence="2">
    <location>
        <begin position="1"/>
        <end position="29"/>
    </location>
</feature>
<evidence type="ECO:0000256" key="2">
    <source>
        <dbReference type="SAM" id="SignalP"/>
    </source>
</evidence>
<dbReference type="PANTHER" id="PTHR42928">
    <property type="entry name" value="TRICARBOXYLATE-BINDING PROTEIN"/>
    <property type="match status" value="1"/>
</dbReference>
<reference evidence="3 4" key="1">
    <citation type="submission" date="2019-04" db="EMBL/GenBank/DDBJ databases">
        <title>Azoarcus rhizosphaerae sp. nov. isolated from rhizosphere of Ficus religiosa.</title>
        <authorList>
            <person name="Lin S.-Y."/>
            <person name="Hameed A."/>
            <person name="Hsu Y.-H."/>
            <person name="Young C.-C."/>
        </authorList>
    </citation>
    <scope>NUCLEOTIDE SEQUENCE [LARGE SCALE GENOMIC DNA]</scope>
    <source>
        <strain evidence="3 4">CC-YHH848</strain>
    </source>
</reference>
<feature type="chain" id="PRO_5020210926" evidence="2">
    <location>
        <begin position="30"/>
        <end position="328"/>
    </location>
</feature>
<keyword evidence="2" id="KW-0732">Signal</keyword>
<accession>A0A4S4B0T8</accession>
<dbReference type="RefSeq" id="WP_136383147.1">
    <property type="nucleotide sequence ID" value="NZ_SSOD01000001.1"/>
</dbReference>
<gene>
    <name evidence="3" type="ORF">E6O51_01240</name>
</gene>
<comment type="similarity">
    <text evidence="1">Belongs to the UPF0065 (bug) family.</text>
</comment>
<dbReference type="PIRSF" id="PIRSF017082">
    <property type="entry name" value="YflP"/>
    <property type="match status" value="1"/>
</dbReference>
<evidence type="ECO:0000256" key="1">
    <source>
        <dbReference type="ARBA" id="ARBA00006987"/>
    </source>
</evidence>
<dbReference type="InterPro" id="IPR005064">
    <property type="entry name" value="BUG"/>
</dbReference>
<protein>
    <submittedName>
        <fullName evidence="3">Tripartite tricarboxylate transporter substrate binding protein</fullName>
    </submittedName>
</protein>
<sequence>MNARTLFAASIRLLSAAALAAGLALPAHAQGYPARTVHLVVPFPPGGSTDIVARAFGEELQKRLGQPFVVENRPGASGSIGIGSVARAAADGYTLLVTSNTLVTTPALNRKLPYDVLKDFAPVSLVADMPIALAAVPSLPGANLAEAIAHIKSHPGKYNYGSAGIGAPQHLTTEYLRALAGIDIIHVPLQGQGPMINEMLGDRVHLSFLVLSTAKPHFERGSLRSLGVAGAQRSPLAPGEPTIAEGGVTGFAVSWWQGLLAPAGTPAEVVQLLEREIREIGRQPAFHARLVELGLDFVGSTPAEFGRAIENDLKLWTRIADDAGLVAK</sequence>
<evidence type="ECO:0000313" key="4">
    <source>
        <dbReference type="Proteomes" id="UP000307956"/>
    </source>
</evidence>
<dbReference type="EMBL" id="SSOD01000001">
    <property type="protein sequence ID" value="THF65254.1"/>
    <property type="molecule type" value="Genomic_DNA"/>
</dbReference>
<dbReference type="AlphaFoldDB" id="A0A4S4B0T8"/>
<dbReference type="Gene3D" id="3.40.190.10">
    <property type="entry name" value="Periplasmic binding protein-like II"/>
    <property type="match status" value="1"/>
</dbReference>
<dbReference type="OrthoDB" id="8678477at2"/>
<dbReference type="InterPro" id="IPR042100">
    <property type="entry name" value="Bug_dom1"/>
</dbReference>
<comment type="caution">
    <text evidence="3">The sequence shown here is derived from an EMBL/GenBank/DDBJ whole genome shotgun (WGS) entry which is preliminary data.</text>
</comment>
<name>A0A4S4B0T8_9RHOO</name>
<dbReference type="Proteomes" id="UP000307956">
    <property type="component" value="Unassembled WGS sequence"/>
</dbReference>
<dbReference type="Pfam" id="PF03401">
    <property type="entry name" value="TctC"/>
    <property type="match status" value="1"/>
</dbReference>
<organism evidence="3 4">
    <name type="scientific">Pseudothauera rhizosphaerae</name>
    <dbReference type="NCBI Taxonomy" id="2565932"/>
    <lineage>
        <taxon>Bacteria</taxon>
        <taxon>Pseudomonadati</taxon>
        <taxon>Pseudomonadota</taxon>
        <taxon>Betaproteobacteria</taxon>
        <taxon>Rhodocyclales</taxon>
        <taxon>Zoogloeaceae</taxon>
        <taxon>Pseudothauera</taxon>
    </lineage>
</organism>